<proteinExistence type="predicted"/>
<dbReference type="EMBL" id="JAQIBD010000002">
    <property type="protein sequence ID" value="MDM5271814.1"/>
    <property type="molecule type" value="Genomic_DNA"/>
</dbReference>
<keyword evidence="2" id="KW-1185">Reference proteome</keyword>
<sequence>MRGDTQANRLEMMMKKHQVFPHYILSLPPFEMKKSALKELKKGDILLLGLDHLSLVLSDTKGICAEVMIEHHNYADRLKIISLHNHTKEKPSKKHQVVTVSFGEIQSRKLEVGHVIGTMDLNFEDLNIVTEQKEIAQCSLINVDGEIAVQVNSVNQRL</sequence>
<evidence type="ECO:0000313" key="2">
    <source>
        <dbReference type="Proteomes" id="UP001169069"/>
    </source>
</evidence>
<protein>
    <submittedName>
        <fullName evidence="1">Uncharacterized protein</fullName>
    </submittedName>
</protein>
<evidence type="ECO:0000313" key="1">
    <source>
        <dbReference type="EMBL" id="MDM5271814.1"/>
    </source>
</evidence>
<accession>A0ABT7QY94</accession>
<dbReference type="RefSeq" id="WP_289413539.1">
    <property type="nucleotide sequence ID" value="NZ_JAQIBD010000002.1"/>
</dbReference>
<name>A0ABT7QY94_9BACT</name>
<organism evidence="1 2">
    <name type="scientific">Sulfurovum zhangzhouensis</name>
    <dbReference type="NCBI Taxonomy" id="3019067"/>
    <lineage>
        <taxon>Bacteria</taxon>
        <taxon>Pseudomonadati</taxon>
        <taxon>Campylobacterota</taxon>
        <taxon>Epsilonproteobacteria</taxon>
        <taxon>Campylobacterales</taxon>
        <taxon>Sulfurovaceae</taxon>
        <taxon>Sulfurovum</taxon>
    </lineage>
</organism>
<comment type="caution">
    <text evidence="1">The sequence shown here is derived from an EMBL/GenBank/DDBJ whole genome shotgun (WGS) entry which is preliminary data.</text>
</comment>
<reference evidence="1" key="1">
    <citation type="submission" date="2023-01" db="EMBL/GenBank/DDBJ databases">
        <title>Sulfurovum sp. zt1-1 genome assembly.</title>
        <authorList>
            <person name="Wang J."/>
        </authorList>
    </citation>
    <scope>NUCLEOTIDE SEQUENCE</scope>
    <source>
        <strain evidence="1">Zt1-1</strain>
    </source>
</reference>
<gene>
    <name evidence="1" type="ORF">PGH07_06465</name>
</gene>
<dbReference type="Proteomes" id="UP001169069">
    <property type="component" value="Unassembled WGS sequence"/>
</dbReference>